<keyword evidence="4" id="KW-1185">Reference proteome</keyword>
<dbReference type="GO" id="GO:0033617">
    <property type="term" value="P:mitochondrial respiratory chain complex IV assembly"/>
    <property type="evidence" value="ECO:0007669"/>
    <property type="project" value="TreeGrafter"/>
</dbReference>
<dbReference type="Proteomes" id="UP000222788">
    <property type="component" value="Unassembled WGS sequence"/>
</dbReference>
<name>A0A2C5WVN4_9PEZI</name>
<dbReference type="PANTHER" id="PTHR40020">
    <property type="entry name" value="CYTOCHROME C OXIDASE ASSEMBLY FACTOR 2"/>
    <property type="match status" value="1"/>
</dbReference>
<accession>A0A2C5WVN4</accession>
<reference evidence="3 4" key="2">
    <citation type="journal article" date="2013" name="IMA Fungus">
        <title>IMA Genome-F 1: Ceratocystis fimbriata: Draft nuclear genome sequence for the plant pathogen, Ceratocystis fimbriata.</title>
        <authorList>
            <person name="Wilken P.M."/>
            <person name="Steenkamp E.T."/>
            <person name="Wingfield M.J."/>
            <person name="de Beer Z.W."/>
            <person name="Wingfield B.D."/>
        </authorList>
    </citation>
    <scope>NUCLEOTIDE SEQUENCE [LARGE SCALE GENOMIC DNA]</scope>
    <source>
        <strain evidence="3 4">CBS 114723</strain>
    </source>
</reference>
<dbReference type="EMBL" id="APWK03000055">
    <property type="protein sequence ID" value="PHH52879.1"/>
    <property type="molecule type" value="Genomic_DNA"/>
</dbReference>
<organism evidence="3 4">
    <name type="scientific">Ceratocystis fimbriata CBS 114723</name>
    <dbReference type="NCBI Taxonomy" id="1035309"/>
    <lineage>
        <taxon>Eukaryota</taxon>
        <taxon>Fungi</taxon>
        <taxon>Dikarya</taxon>
        <taxon>Ascomycota</taxon>
        <taxon>Pezizomycotina</taxon>
        <taxon>Sordariomycetes</taxon>
        <taxon>Hypocreomycetidae</taxon>
        <taxon>Microascales</taxon>
        <taxon>Ceratocystidaceae</taxon>
        <taxon>Ceratocystis</taxon>
    </lineage>
</organism>
<evidence type="ECO:0000313" key="4">
    <source>
        <dbReference type="Proteomes" id="UP000222788"/>
    </source>
</evidence>
<feature type="signal peptide" evidence="2">
    <location>
        <begin position="1"/>
        <end position="30"/>
    </location>
</feature>
<dbReference type="OrthoDB" id="5410040at2759"/>
<dbReference type="GO" id="GO:0005759">
    <property type="term" value="C:mitochondrial matrix"/>
    <property type="evidence" value="ECO:0007669"/>
    <property type="project" value="TreeGrafter"/>
</dbReference>
<feature type="region of interest" description="Disordered" evidence="1">
    <location>
        <begin position="143"/>
        <end position="167"/>
    </location>
</feature>
<gene>
    <name evidence="3" type="ORF">CFIMG_008340RA00001</name>
</gene>
<proteinExistence type="predicted"/>
<feature type="chain" id="PRO_5013129748" evidence="2">
    <location>
        <begin position="31"/>
        <end position="167"/>
    </location>
</feature>
<evidence type="ECO:0000256" key="1">
    <source>
        <dbReference type="SAM" id="MobiDB-lite"/>
    </source>
</evidence>
<evidence type="ECO:0000256" key="2">
    <source>
        <dbReference type="SAM" id="SignalP"/>
    </source>
</evidence>
<sequence length="167" mass="17787">MPPHLHPRSRTTSSLFAATIAASFLVVGLPHVLPCPRTVTYADSNTSTPSSSPLTEFFYVDEQGRRHRRRRRDLSAAGATTSIVGSDTKAGLKSAPSLDLESPKSTRQMHNGMVQFLPTDGDATPVEKVRECPVPKPGGFIGGILGLKSTSSRTEAGQGELGSRSDI</sequence>
<evidence type="ECO:0000313" key="3">
    <source>
        <dbReference type="EMBL" id="PHH52879.1"/>
    </source>
</evidence>
<comment type="caution">
    <text evidence="3">The sequence shown here is derived from an EMBL/GenBank/DDBJ whole genome shotgun (WGS) entry which is preliminary data.</text>
</comment>
<dbReference type="PANTHER" id="PTHR40020:SF1">
    <property type="entry name" value="CYTOCHROME C OXIDASE ASSEMBLY FACTOR 2"/>
    <property type="match status" value="1"/>
</dbReference>
<protein>
    <submittedName>
        <fullName evidence="3">Uncharacterized protein</fullName>
    </submittedName>
</protein>
<feature type="region of interest" description="Disordered" evidence="1">
    <location>
        <begin position="65"/>
        <end position="105"/>
    </location>
</feature>
<reference evidence="3 4" key="1">
    <citation type="journal article" date="2013" name="Fungal Biol.">
        <title>Analysis of microsatellite markers in the genome of the plant pathogen Ceratocystis fimbriata.</title>
        <authorList>
            <person name="Simpson M.C."/>
            <person name="Wilken P.M."/>
            <person name="Coetzee M.P."/>
            <person name="Wingfield M.J."/>
            <person name="Wingfield B.D."/>
        </authorList>
    </citation>
    <scope>NUCLEOTIDE SEQUENCE [LARGE SCALE GENOMIC DNA]</scope>
    <source>
        <strain evidence="3 4">CBS 114723</strain>
    </source>
</reference>
<dbReference type="AlphaFoldDB" id="A0A2C5WVN4"/>
<keyword evidence="2" id="KW-0732">Signal</keyword>